<reference evidence="2" key="2">
    <citation type="journal article" date="2021" name="PeerJ">
        <title>Extensive microbial diversity within the chicken gut microbiome revealed by metagenomics and culture.</title>
        <authorList>
            <person name="Gilroy R."/>
            <person name="Ravi A."/>
            <person name="Getino M."/>
            <person name="Pursley I."/>
            <person name="Horton D.L."/>
            <person name="Alikhan N.F."/>
            <person name="Baker D."/>
            <person name="Gharbi K."/>
            <person name="Hall N."/>
            <person name="Watson M."/>
            <person name="Adriaenssens E.M."/>
            <person name="Foster-Nyarko E."/>
            <person name="Jarju S."/>
            <person name="Secka A."/>
            <person name="Antonio M."/>
            <person name="Oren A."/>
            <person name="Chaudhuri R.R."/>
            <person name="La Ragione R."/>
            <person name="Hildebrand F."/>
            <person name="Pallen M.J."/>
        </authorList>
    </citation>
    <scope>NUCLEOTIDE SEQUENCE</scope>
    <source>
        <strain evidence="2">CHK184-25365</strain>
    </source>
</reference>
<dbReference type="AlphaFoldDB" id="A0A9D1AI01"/>
<gene>
    <name evidence="2" type="ORF">IAB36_01920</name>
</gene>
<evidence type="ECO:0000259" key="1">
    <source>
        <dbReference type="Pfam" id="PF18029"/>
    </source>
</evidence>
<dbReference type="SUPFAM" id="SSF54593">
    <property type="entry name" value="Glyoxalase/Bleomycin resistance protein/Dihydroxybiphenyl dioxygenase"/>
    <property type="match status" value="1"/>
</dbReference>
<dbReference type="Proteomes" id="UP000886749">
    <property type="component" value="Unassembled WGS sequence"/>
</dbReference>
<evidence type="ECO:0000313" key="3">
    <source>
        <dbReference type="Proteomes" id="UP000886749"/>
    </source>
</evidence>
<organism evidence="2 3">
    <name type="scientific">Candidatus Egerieicola pullicola</name>
    <dbReference type="NCBI Taxonomy" id="2840775"/>
    <lineage>
        <taxon>Bacteria</taxon>
        <taxon>Bacillati</taxon>
        <taxon>Bacillota</taxon>
        <taxon>Clostridia</taxon>
        <taxon>Eubacteriales</taxon>
        <taxon>Oscillospiraceae</taxon>
        <taxon>Oscillospiraceae incertae sedis</taxon>
        <taxon>Candidatus Egerieicola</taxon>
    </lineage>
</organism>
<accession>A0A9D1AI01</accession>
<comment type="caution">
    <text evidence="2">The sequence shown here is derived from an EMBL/GenBank/DDBJ whole genome shotgun (WGS) entry which is preliminary data.</text>
</comment>
<dbReference type="InterPro" id="IPR029068">
    <property type="entry name" value="Glyas_Bleomycin-R_OHBP_Dase"/>
</dbReference>
<dbReference type="Pfam" id="PF18029">
    <property type="entry name" value="Glyoxalase_6"/>
    <property type="match status" value="1"/>
</dbReference>
<evidence type="ECO:0000313" key="2">
    <source>
        <dbReference type="EMBL" id="HIR40565.1"/>
    </source>
</evidence>
<dbReference type="Gene3D" id="3.10.180.10">
    <property type="entry name" value="2,3-Dihydroxybiphenyl 1,2-Dioxygenase, domain 1"/>
    <property type="match status" value="1"/>
</dbReference>
<sequence length="174" mass="19614">MAESVSKYPYRAPKKYPNKDLHGRVRFGYISYKDFKRFQKFWVDLFGWDMFELPEAAGGKEPGSDTPSVLIATGPSYETWEGVVPGHMNFQAAYAEGELEPVHYMMEIHMDEPVKCTADKVVQYGGAVVGEIPEEKEGWSTSLTVSDPDGNVLGLWRCPSSRTWDEAEAGYDKD</sequence>
<dbReference type="InterPro" id="IPR041581">
    <property type="entry name" value="Glyoxalase_6"/>
</dbReference>
<feature type="domain" description="Glyoxalase-like" evidence="1">
    <location>
        <begin position="33"/>
        <end position="152"/>
    </location>
</feature>
<proteinExistence type="predicted"/>
<name>A0A9D1AI01_9FIRM</name>
<protein>
    <recommendedName>
        <fullName evidence="1">Glyoxalase-like domain-containing protein</fullName>
    </recommendedName>
</protein>
<reference evidence="2" key="1">
    <citation type="submission" date="2020-10" db="EMBL/GenBank/DDBJ databases">
        <authorList>
            <person name="Gilroy R."/>
        </authorList>
    </citation>
    <scope>NUCLEOTIDE SEQUENCE</scope>
    <source>
        <strain evidence="2">CHK184-25365</strain>
    </source>
</reference>
<dbReference type="EMBL" id="DVGY01000047">
    <property type="protein sequence ID" value="HIR40565.1"/>
    <property type="molecule type" value="Genomic_DNA"/>
</dbReference>